<dbReference type="Proteomes" id="UP000234323">
    <property type="component" value="Unassembled WGS sequence"/>
</dbReference>
<sequence length="414" mass="48688">MDTLLRFIYSNIVGNKPELQNNQAENEEINDYSTHTRKDFNDPDYYNNDTQRQLTKNKEEKPALLEELNKTKESCNELEQSLKNIKGELSQEKKNSQKYKKQLEKEKKTLNEKVRKLEGDLLQERQNFNFLIGKNQKEKQEFDSKLKNTLDNYITHLKPNMDLNINEIQKLAQEYGCLNEITAENPNKTFIKAILQRKVLDLVRKFSHELYELMESQKFKGEPFTLESEIESKANELLKLIKLFSVTRAGTDEVTDASMIKIRQQVYGILGNRGFNNIIDDDGNMRMHDFITLVSNELNKMMNNYRKINDPNRKEQVDAMAPKLIQDIYKLFWFRVNVQEPKTECEYFENVMINPDTMKGTWNDDEIDKLCVDICYFPLVGRNLNSTDAKIFTLAKVFTRYISGSNELNEEKDE</sequence>
<accession>A0A2I1HGT0</accession>
<organism evidence="2 3">
    <name type="scientific">Rhizophagus irregularis</name>
    <dbReference type="NCBI Taxonomy" id="588596"/>
    <lineage>
        <taxon>Eukaryota</taxon>
        <taxon>Fungi</taxon>
        <taxon>Fungi incertae sedis</taxon>
        <taxon>Mucoromycota</taxon>
        <taxon>Glomeromycotina</taxon>
        <taxon>Glomeromycetes</taxon>
        <taxon>Glomerales</taxon>
        <taxon>Glomeraceae</taxon>
        <taxon>Rhizophagus</taxon>
    </lineage>
</organism>
<evidence type="ECO:0000313" key="3">
    <source>
        <dbReference type="Proteomes" id="UP000234323"/>
    </source>
</evidence>
<dbReference type="VEuPathDB" id="FungiDB:FUN_020541"/>
<protein>
    <submittedName>
        <fullName evidence="2">Uncharacterized protein</fullName>
    </submittedName>
</protein>
<gene>
    <name evidence="2" type="ORF">RhiirA4_511654</name>
</gene>
<proteinExistence type="predicted"/>
<reference evidence="2 3" key="1">
    <citation type="submission" date="2015-10" db="EMBL/GenBank/DDBJ databases">
        <title>Genome analyses suggest a sexual origin of heterokaryosis in a supposedly ancient asexual fungus.</title>
        <authorList>
            <person name="Ropars J."/>
            <person name="Sedzielewska K."/>
            <person name="Noel J."/>
            <person name="Charron P."/>
            <person name="Farinelli L."/>
            <person name="Marton T."/>
            <person name="Kruger M."/>
            <person name="Pelin A."/>
            <person name="Brachmann A."/>
            <person name="Corradi N."/>
        </authorList>
    </citation>
    <scope>NUCLEOTIDE SEQUENCE [LARGE SCALE GENOMIC DNA]</scope>
    <source>
        <strain evidence="2 3">A4</strain>
    </source>
</reference>
<dbReference type="VEuPathDB" id="FungiDB:RhiirFUN_000611"/>
<keyword evidence="3" id="KW-1185">Reference proteome</keyword>
<comment type="caution">
    <text evidence="2">The sequence shown here is derived from an EMBL/GenBank/DDBJ whole genome shotgun (WGS) entry which is preliminary data.</text>
</comment>
<feature type="coiled-coil region" evidence="1">
    <location>
        <begin position="61"/>
        <end position="127"/>
    </location>
</feature>
<evidence type="ECO:0000313" key="2">
    <source>
        <dbReference type="EMBL" id="PKY58082.1"/>
    </source>
</evidence>
<dbReference type="AlphaFoldDB" id="A0A2I1HGT0"/>
<name>A0A2I1HGT0_9GLOM</name>
<keyword evidence="1" id="KW-0175">Coiled coil</keyword>
<dbReference type="EMBL" id="LLXI01002839">
    <property type="protein sequence ID" value="PKY58082.1"/>
    <property type="molecule type" value="Genomic_DNA"/>
</dbReference>
<dbReference type="VEuPathDB" id="FungiDB:RhiirA1_426149"/>
<evidence type="ECO:0000256" key="1">
    <source>
        <dbReference type="SAM" id="Coils"/>
    </source>
</evidence>